<dbReference type="Proteomes" id="UP001152747">
    <property type="component" value="Unassembled WGS sequence"/>
</dbReference>
<gene>
    <name evidence="2" type="ORF">CAMP_LOCUS14967</name>
</gene>
<comment type="caution">
    <text evidence="2">The sequence shown here is derived from an EMBL/GenBank/DDBJ whole genome shotgun (WGS) entry which is preliminary data.</text>
</comment>
<feature type="compositionally biased region" description="Basic and acidic residues" evidence="1">
    <location>
        <begin position="1009"/>
        <end position="1023"/>
    </location>
</feature>
<feature type="compositionally biased region" description="Basic and acidic residues" evidence="1">
    <location>
        <begin position="677"/>
        <end position="717"/>
    </location>
</feature>
<dbReference type="PANTHER" id="PTHR36812">
    <property type="entry name" value="NEUROFILAMENT TRIPLET M PROTEIN-LIKE PROTEIN"/>
    <property type="match status" value="1"/>
</dbReference>
<organism evidence="2 3">
    <name type="scientific">Caenorhabditis angaria</name>
    <dbReference type="NCBI Taxonomy" id="860376"/>
    <lineage>
        <taxon>Eukaryota</taxon>
        <taxon>Metazoa</taxon>
        <taxon>Ecdysozoa</taxon>
        <taxon>Nematoda</taxon>
        <taxon>Chromadorea</taxon>
        <taxon>Rhabditida</taxon>
        <taxon>Rhabditina</taxon>
        <taxon>Rhabditomorpha</taxon>
        <taxon>Rhabditoidea</taxon>
        <taxon>Rhabditidae</taxon>
        <taxon>Peloderinae</taxon>
        <taxon>Caenorhabditis</taxon>
    </lineage>
</organism>
<dbReference type="PANTHER" id="PTHR36812:SF9">
    <property type="entry name" value="MYB-LIKE PROTEIN X ISOFORM X1"/>
    <property type="match status" value="1"/>
</dbReference>
<dbReference type="GO" id="GO:0016592">
    <property type="term" value="C:mediator complex"/>
    <property type="evidence" value="ECO:0007669"/>
    <property type="project" value="InterPro"/>
</dbReference>
<sequence length="1144" mass="132932">MLSKEQTVIECVWKSETGDFDPPDLDGCDLEKVSDQLVFAATLTSKFQQRFLDFLHLLATNQLITWCQALKSIKKFDDFQNFNSLIGLSKNLGDIIPQIQSHSFHDTDAIQNFVDTICQTFTWLLEASKIALLETNWNEEDSPPYLHTLSATHKMVHDKFCGKLIGIKENSVDSKLLREIDEIYNENKESGYGDDSEVIGLLFQQIKDKYQMNFITEKFKNLDCNLDLFKMRNPSIRVLTTIFSCFRVLVPVEEIADIYYVYSQLMKISFEDLVFDMTHAILLIRSEEHIDLEFLPKNRRTDYKWYLGVFFYMKMSKIWLMLVKKYEQPKEDIVKAFHRILKMKMTLDIVDLAWRDCSIRSLVSQLMTDHLVDGIDAKGLIETRLSQMKTNPDLDKLIRASELPKSDTDRTPSDYSVLKTAGETVYSLQRPQNLLQEKVMVTLHSMVEAGTAFDAIIANLTIDNKMTDYTHLIANINLKAQSPNINMVDRVQTFDFSFLLLTRISIRWPSVPIKLLVNSTATTTEAETEGIFYQWATRFMKRVRKVKTKTSDEKNEEKNEEEDKKEEENVEIKQEEEKNESEKKKEDEEKEKEIDDKIGGLENKEEETVGEQKNEENMEIGEKKEEKEEKTEEAEKTENLEEKKEEEIKMEEETKPKEEKEEDKIEGIENIESNENEVMKENEETKKEEKNETKKEEKNETEKEKVIEEGEEEKVQETDPPLPFVDKETALKYLAKLKEREPISDNSDNLLDIPPLIHAIPVIGEILLEEFGGKRVDKENSVENIVNILFALQELSCLFICLVQWLDCQKDSGARRSLASAMLQALEKCADDKTTKWVYILDILRQTMIEMSEKNPVYPEVTCTAFSTSRRYCPGILRDEVPDLVKMKSAWYYMQNHGWATPHALRILEQSNNAGEYNLWIHLYMNKTIKMGCGDEMMKCVDMIAAFLILDPFNCLIRMHENLYEFWFSEEASKTNDDRFDPASLMPIIRIMTNVMMLSVWALEQQQKKCGENEEPPAKKSALDEQISTPEMDDPDSPRKWAHLLDGLIDVTINRFRKTLREGVLSPAVCAISHLMNSIAGAPECRAKELLVKRIDPILIFELAYIDPCCVTYEMLQEFCDPQNEQHNREKLRFLCAQRRRNVI</sequence>
<evidence type="ECO:0008006" key="4">
    <source>
        <dbReference type="Google" id="ProtNLM"/>
    </source>
</evidence>
<reference evidence="2" key="1">
    <citation type="submission" date="2022-11" db="EMBL/GenBank/DDBJ databases">
        <authorList>
            <person name="Kikuchi T."/>
        </authorList>
    </citation>
    <scope>NUCLEOTIDE SEQUENCE</scope>
    <source>
        <strain evidence="2">PS1010</strain>
    </source>
</reference>
<dbReference type="Pfam" id="PF11277">
    <property type="entry name" value="Med24_N"/>
    <property type="match status" value="1"/>
</dbReference>
<accession>A0A9P1IUE5</accession>
<keyword evidence="3" id="KW-1185">Reference proteome</keyword>
<protein>
    <recommendedName>
        <fullName evidence="4">Mediator complex subunit 24</fullName>
    </recommendedName>
</protein>
<evidence type="ECO:0000313" key="2">
    <source>
        <dbReference type="EMBL" id="CAI5452330.1"/>
    </source>
</evidence>
<dbReference type="InterPro" id="IPR021429">
    <property type="entry name" value="Mediator_Med24"/>
</dbReference>
<evidence type="ECO:0000313" key="3">
    <source>
        <dbReference type="Proteomes" id="UP001152747"/>
    </source>
</evidence>
<feature type="region of interest" description="Disordered" evidence="1">
    <location>
        <begin position="546"/>
        <end position="723"/>
    </location>
</feature>
<feature type="region of interest" description="Disordered" evidence="1">
    <location>
        <begin position="1009"/>
        <end position="1037"/>
    </location>
</feature>
<evidence type="ECO:0000256" key="1">
    <source>
        <dbReference type="SAM" id="MobiDB-lite"/>
    </source>
</evidence>
<name>A0A9P1IUE5_9PELO</name>
<feature type="compositionally biased region" description="Basic and acidic residues" evidence="1">
    <location>
        <begin position="566"/>
        <end position="667"/>
    </location>
</feature>
<proteinExistence type="predicted"/>
<dbReference type="EMBL" id="CANHGI010000005">
    <property type="protein sequence ID" value="CAI5452330.1"/>
    <property type="molecule type" value="Genomic_DNA"/>
</dbReference>
<dbReference type="OrthoDB" id="21216at2759"/>
<dbReference type="AlphaFoldDB" id="A0A9P1IUE5"/>